<feature type="region of interest" description="Disordered" evidence="2">
    <location>
        <begin position="1"/>
        <end position="27"/>
    </location>
</feature>
<dbReference type="RefSeq" id="WP_055635171.1">
    <property type="nucleotide sequence ID" value="NZ_JBIRRP010000017.1"/>
</dbReference>
<evidence type="ECO:0000313" key="3">
    <source>
        <dbReference type="EMBL" id="KUN76782.1"/>
    </source>
</evidence>
<reference evidence="3 4" key="1">
    <citation type="submission" date="2015-10" db="EMBL/GenBank/DDBJ databases">
        <title>Draft genome sequence of Streptomyces griseoruber DSM 40281, type strain for the species Streptomyces griseoruber.</title>
        <authorList>
            <person name="Ruckert C."/>
            <person name="Winkler A."/>
            <person name="Kalinowski J."/>
            <person name="Kampfer P."/>
            <person name="Glaeser S."/>
        </authorList>
    </citation>
    <scope>NUCLEOTIDE SEQUENCE [LARGE SCALE GENOMIC DNA]</scope>
    <source>
        <strain evidence="3 4">DSM 40281</strain>
    </source>
</reference>
<accession>A0A101SMG3</accession>
<keyword evidence="1" id="KW-0175">Coiled coil</keyword>
<name>A0A101SMG3_9ACTN</name>
<evidence type="ECO:0000256" key="1">
    <source>
        <dbReference type="SAM" id="Coils"/>
    </source>
</evidence>
<gene>
    <name evidence="3" type="ORF">AQJ64_36395</name>
</gene>
<proteinExistence type="predicted"/>
<comment type="caution">
    <text evidence="3">The sequence shown here is derived from an EMBL/GenBank/DDBJ whole genome shotgun (WGS) entry which is preliminary data.</text>
</comment>
<dbReference type="AlphaFoldDB" id="A0A101SMG3"/>
<organism evidence="3 4">
    <name type="scientific">Streptomyces griseoruber</name>
    <dbReference type="NCBI Taxonomy" id="1943"/>
    <lineage>
        <taxon>Bacteria</taxon>
        <taxon>Bacillati</taxon>
        <taxon>Actinomycetota</taxon>
        <taxon>Actinomycetes</taxon>
        <taxon>Kitasatosporales</taxon>
        <taxon>Streptomycetaceae</taxon>
        <taxon>Streptomyces</taxon>
    </lineage>
</organism>
<sequence length="508" mass="55197">MTSPAPTDRVPPQPGAAPRPAPGPAADEGLARRLRALACTAPIHDLDARKANLAGEYSVYGMAEIALAAIDLVTLNMDFDTGADHDQIVARLIPRIAAQAPGRPVAEHERVARWVLENLINVGSVDRGFRAVYGTFAADGTYVRRDYDFKLIEEVPGYGGTVYLRTTDEAVNVLVGALDTDVTSAQIAAEVKLEVLIRRGRLADAQLAAEQARYRTVQYSETLRRALEATRRNVRAVDWLNAVPDMIAEALDHVADRYRHENAILTNIRRARDEIEDAENKRRAAELVDIVKDCIRRHTQLQSRLLEAGPLFRAEQDRQAFATPMTSSGIDLYGHLVTPVLPLPLEQAARVTGAFFARGTGLRTPATVRMGDLVDLLLTPPVEREHLGAEMPEPDLIATPDDSRFSEEQLASAKELLDLPADAPRRLSGLLAEARRTDPDLPYLVALLAVHAASPAVGTAYRQGEEKLLFAVDDGTELDDPEFGGADLIVGTALLDAAGMAADRTEAA</sequence>
<dbReference type="Proteomes" id="UP000052982">
    <property type="component" value="Unassembled WGS sequence"/>
</dbReference>
<feature type="compositionally biased region" description="Pro residues" evidence="2">
    <location>
        <begin position="9"/>
        <end position="23"/>
    </location>
</feature>
<evidence type="ECO:0000313" key="4">
    <source>
        <dbReference type="Proteomes" id="UP000052982"/>
    </source>
</evidence>
<protein>
    <submittedName>
        <fullName evidence="3">Uncharacterized protein</fullName>
    </submittedName>
</protein>
<dbReference type="OrthoDB" id="3959275at2"/>
<dbReference type="EMBL" id="LMWW01000064">
    <property type="protein sequence ID" value="KUN76782.1"/>
    <property type="molecule type" value="Genomic_DNA"/>
</dbReference>
<evidence type="ECO:0000256" key="2">
    <source>
        <dbReference type="SAM" id="MobiDB-lite"/>
    </source>
</evidence>
<dbReference type="STRING" id="1943.AQJ64_36395"/>
<feature type="coiled-coil region" evidence="1">
    <location>
        <begin position="261"/>
        <end position="288"/>
    </location>
</feature>
<keyword evidence="4" id="KW-1185">Reference proteome</keyword>